<dbReference type="EMBL" id="JAUZQC010000023">
    <property type="protein sequence ID" value="KAK5849949.1"/>
    <property type="molecule type" value="Genomic_DNA"/>
</dbReference>
<feature type="region of interest" description="Disordered" evidence="1">
    <location>
        <begin position="38"/>
        <end position="79"/>
    </location>
</feature>
<reference evidence="2 3" key="2">
    <citation type="journal article" date="2023" name="Mol. Biol. Evol.">
        <title>Genomics of Secondarily Temperate Adaptation in the Only Non-Antarctic Icefish.</title>
        <authorList>
            <person name="Rivera-Colon A.G."/>
            <person name="Rayamajhi N."/>
            <person name="Minhas B.F."/>
            <person name="Madrigal G."/>
            <person name="Bilyk K.T."/>
            <person name="Yoon V."/>
            <person name="Hune M."/>
            <person name="Gregory S."/>
            <person name="Cheng C.H.C."/>
            <person name="Catchen J.M."/>
        </authorList>
    </citation>
    <scope>NUCLEOTIDE SEQUENCE [LARGE SCALE GENOMIC DNA]</scope>
    <source>
        <strain evidence="2">JMC-PN-2008</strain>
    </source>
</reference>
<organism evidence="2 3">
    <name type="scientific">Eleginops maclovinus</name>
    <name type="common">Patagonian blennie</name>
    <name type="synonym">Eleginus maclovinus</name>
    <dbReference type="NCBI Taxonomy" id="56733"/>
    <lineage>
        <taxon>Eukaryota</taxon>
        <taxon>Metazoa</taxon>
        <taxon>Chordata</taxon>
        <taxon>Craniata</taxon>
        <taxon>Vertebrata</taxon>
        <taxon>Euteleostomi</taxon>
        <taxon>Actinopterygii</taxon>
        <taxon>Neopterygii</taxon>
        <taxon>Teleostei</taxon>
        <taxon>Neoteleostei</taxon>
        <taxon>Acanthomorphata</taxon>
        <taxon>Eupercaria</taxon>
        <taxon>Perciformes</taxon>
        <taxon>Notothenioidei</taxon>
        <taxon>Eleginopidae</taxon>
        <taxon>Eleginops</taxon>
    </lineage>
</organism>
<name>A0AAN7WYN6_ELEMC</name>
<gene>
    <name evidence="2" type="ORF">PBY51_014242</name>
</gene>
<evidence type="ECO:0000313" key="2">
    <source>
        <dbReference type="EMBL" id="KAK5849949.1"/>
    </source>
</evidence>
<evidence type="ECO:0000256" key="1">
    <source>
        <dbReference type="SAM" id="MobiDB-lite"/>
    </source>
</evidence>
<accession>A0AAN7WYN6</accession>
<evidence type="ECO:0000313" key="3">
    <source>
        <dbReference type="Proteomes" id="UP001346869"/>
    </source>
</evidence>
<reference evidence="2 3" key="1">
    <citation type="journal article" date="2023" name="Genes (Basel)">
        <title>Chromosome-Level Genome Assembly and Circadian Gene Repertoire of the Patagonia Blennie Eleginops maclovinus-The Closest Ancestral Proxy of Antarctic Cryonotothenioids.</title>
        <authorList>
            <person name="Cheng C.C."/>
            <person name="Rivera-Colon A.G."/>
            <person name="Minhas B.F."/>
            <person name="Wilson L."/>
            <person name="Rayamajhi N."/>
            <person name="Vargas-Chacoff L."/>
            <person name="Catchen J.M."/>
        </authorList>
    </citation>
    <scope>NUCLEOTIDE SEQUENCE [LARGE SCALE GENOMIC DNA]</scope>
    <source>
        <strain evidence="2">JMC-PN-2008</strain>
    </source>
</reference>
<sequence length="79" mass="8523">MGRIMKQPVSGSQPTICSDPIKGDLYDLSEVCPWEVEDLPTPSENKVQKHVSIAPDETTTVHGGSTKGGKSQQQKQKAS</sequence>
<protein>
    <submittedName>
        <fullName evidence="2">Uncharacterized protein</fullName>
    </submittedName>
</protein>
<proteinExistence type="predicted"/>
<dbReference type="AlphaFoldDB" id="A0AAN7WYN6"/>
<keyword evidence="3" id="KW-1185">Reference proteome</keyword>
<comment type="caution">
    <text evidence="2">The sequence shown here is derived from an EMBL/GenBank/DDBJ whole genome shotgun (WGS) entry which is preliminary data.</text>
</comment>
<dbReference type="Proteomes" id="UP001346869">
    <property type="component" value="Unassembled WGS sequence"/>
</dbReference>
<feature type="compositionally biased region" description="Low complexity" evidence="1">
    <location>
        <begin position="68"/>
        <end position="79"/>
    </location>
</feature>